<feature type="domain" description="HTH tetR-type" evidence="4">
    <location>
        <begin position="23"/>
        <end position="83"/>
    </location>
</feature>
<accession>A0A3G2UKR8</accession>
<dbReference type="InterPro" id="IPR001647">
    <property type="entry name" value="HTH_TetR"/>
</dbReference>
<dbReference type="Pfam" id="PF00440">
    <property type="entry name" value="TetR_N"/>
    <property type="match status" value="1"/>
</dbReference>
<dbReference type="PROSITE" id="PS50977">
    <property type="entry name" value="HTH_TETR_2"/>
    <property type="match status" value="1"/>
</dbReference>
<keyword evidence="1 2" id="KW-0238">DNA-binding</keyword>
<dbReference type="RefSeq" id="WP_081260992.1">
    <property type="nucleotide sequence ID" value="NZ_CP033227.1"/>
</dbReference>
<dbReference type="PANTHER" id="PTHR30055:SF146">
    <property type="entry name" value="HTH-TYPE TRANSCRIPTIONAL DUAL REGULATOR CECR"/>
    <property type="match status" value="1"/>
</dbReference>
<geneLocation type="plasmid" evidence="7">
    <name>pf1</name>
</geneLocation>
<evidence type="ECO:0000313" key="7">
    <source>
        <dbReference type="Proteomes" id="UP000280708"/>
    </source>
</evidence>
<dbReference type="GO" id="GO:0003700">
    <property type="term" value="F:DNA-binding transcription factor activity"/>
    <property type="evidence" value="ECO:0007669"/>
    <property type="project" value="TreeGrafter"/>
</dbReference>
<dbReference type="Proteomes" id="UP000280708">
    <property type="component" value="Plasmid pF1"/>
</dbReference>
<dbReference type="PANTHER" id="PTHR30055">
    <property type="entry name" value="HTH-TYPE TRANSCRIPTIONAL REGULATOR RUTR"/>
    <property type="match status" value="1"/>
</dbReference>
<dbReference type="InterPro" id="IPR050109">
    <property type="entry name" value="HTH-type_TetR-like_transc_reg"/>
</dbReference>
<dbReference type="AlphaFoldDB" id="A0A3G2UKR8"/>
<evidence type="ECO:0000313" key="8">
    <source>
        <dbReference type="Proteomes" id="UP000464086"/>
    </source>
</evidence>
<evidence type="ECO:0000313" key="5">
    <source>
        <dbReference type="EMBL" id="AYO75656.1"/>
    </source>
</evidence>
<dbReference type="SUPFAM" id="SSF46689">
    <property type="entry name" value="Homeodomain-like"/>
    <property type="match status" value="1"/>
</dbReference>
<evidence type="ECO:0000259" key="4">
    <source>
        <dbReference type="PROSITE" id="PS50977"/>
    </source>
</evidence>
<organism evidence="5 7">
    <name type="scientific">Sphingobium yanoikuyae</name>
    <name type="common">Sphingomonas yanoikuyae</name>
    <dbReference type="NCBI Taxonomy" id="13690"/>
    <lineage>
        <taxon>Bacteria</taxon>
        <taxon>Pseudomonadati</taxon>
        <taxon>Pseudomonadota</taxon>
        <taxon>Alphaproteobacteria</taxon>
        <taxon>Sphingomonadales</taxon>
        <taxon>Sphingomonadaceae</taxon>
        <taxon>Sphingobium</taxon>
    </lineage>
</organism>
<dbReference type="EMBL" id="CP047218">
    <property type="protein sequence ID" value="QHD69519.1"/>
    <property type="molecule type" value="Genomic_DNA"/>
</dbReference>
<evidence type="ECO:0000256" key="2">
    <source>
        <dbReference type="PROSITE-ProRule" id="PRU00335"/>
    </source>
</evidence>
<dbReference type="InterPro" id="IPR009057">
    <property type="entry name" value="Homeodomain-like_sf"/>
</dbReference>
<protein>
    <submittedName>
        <fullName evidence="6">TetR family transcriptional regulator</fullName>
    </submittedName>
    <submittedName>
        <fullName evidence="5">TetR/AcrR family transcriptional regulator</fullName>
    </submittedName>
</protein>
<dbReference type="GO" id="GO:0000976">
    <property type="term" value="F:transcription cis-regulatory region binding"/>
    <property type="evidence" value="ECO:0007669"/>
    <property type="project" value="TreeGrafter"/>
</dbReference>
<feature type="DNA-binding region" description="H-T-H motif" evidence="2">
    <location>
        <begin position="46"/>
        <end position="65"/>
    </location>
</feature>
<dbReference type="Proteomes" id="UP000464086">
    <property type="component" value="Chromosome"/>
</dbReference>
<evidence type="ECO:0000256" key="3">
    <source>
        <dbReference type="SAM" id="MobiDB-lite"/>
    </source>
</evidence>
<reference evidence="5 7" key="1">
    <citation type="submission" date="2018-10" db="EMBL/GenBank/DDBJ databases">
        <title>Characterization and genome analysis of a novel bacterium Sphingobium yanoikuyae SJTF8 capable of degrading PAHs.</title>
        <authorList>
            <person name="Yin C."/>
            <person name="Xiong W."/>
            <person name="Liang R."/>
        </authorList>
    </citation>
    <scope>NUCLEOTIDE SEQUENCE [LARGE SCALE GENOMIC DNA]</scope>
    <source>
        <strain evidence="5 7">SJTF8</strain>
        <plasmid evidence="7">pf1</plasmid>
        <plasmid evidence="5">pF1</plasmid>
    </source>
</reference>
<dbReference type="OrthoDB" id="9789566at2"/>
<keyword evidence="5" id="KW-0614">Plasmid</keyword>
<name>A0A3G2UKR8_SPHYA</name>
<evidence type="ECO:0000313" key="6">
    <source>
        <dbReference type="EMBL" id="QHD69519.1"/>
    </source>
</evidence>
<geneLocation type="plasmid" evidence="5">
    <name>pF1</name>
</geneLocation>
<dbReference type="EMBL" id="CP033227">
    <property type="protein sequence ID" value="AYO75656.1"/>
    <property type="molecule type" value="Genomic_DNA"/>
</dbReference>
<gene>
    <name evidence="5" type="ORF">EBF16_01290</name>
    <name evidence="6" type="ORF">GS397_22375</name>
</gene>
<evidence type="ECO:0000256" key="1">
    <source>
        <dbReference type="ARBA" id="ARBA00023125"/>
    </source>
</evidence>
<sequence length="232" mass="25392">MAIHDLELSAGQRTRGRPRAGEAPNPQQAEHYALRSFAAHGYDGASMRDIATAAGIDPALLSRRYGSKMGLWRATVNGVSERLERVYAEMRDIMDAPGPSASKVPEALRRFVEFNATIPDLACFFIDEITRPGERREYIVCRIWLPYLEATRPIIAAAGGYGSDSVAAGFSAFSLLGLVVLPQLMAPILDDQCRSRPDDTTEQIMASLMRQLHMPVARCSAPDPSPTAFPTI</sequence>
<dbReference type="Gene3D" id="1.10.357.10">
    <property type="entry name" value="Tetracycline Repressor, domain 2"/>
    <property type="match status" value="1"/>
</dbReference>
<proteinExistence type="predicted"/>
<feature type="region of interest" description="Disordered" evidence="3">
    <location>
        <begin position="1"/>
        <end position="27"/>
    </location>
</feature>
<reference evidence="6 8" key="2">
    <citation type="submission" date="2019-12" db="EMBL/GenBank/DDBJ databases">
        <title>Functional and genomic insights into the Sphingobium yanoikuyae YC-JY1, a bacterium efficiently degrading bisphenol A.</title>
        <authorList>
            <person name="Jia Y."/>
            <person name="Li X."/>
            <person name="Wang J."/>
            <person name="Eltoukhy A."/>
            <person name="Lamraoui I."/>
            <person name="Yan Y."/>
        </authorList>
    </citation>
    <scope>NUCLEOTIDE SEQUENCE [LARGE SCALE GENOMIC DNA]</scope>
    <source>
        <strain evidence="6 8">YC-JY1</strain>
    </source>
</reference>